<dbReference type="InterPro" id="IPR001898">
    <property type="entry name" value="SLC13A/DASS"/>
</dbReference>
<evidence type="ECO:0000313" key="7">
    <source>
        <dbReference type="EMBL" id="CAG9786229.1"/>
    </source>
</evidence>
<dbReference type="PANTHER" id="PTHR10283">
    <property type="entry name" value="SOLUTE CARRIER FAMILY 13 MEMBER"/>
    <property type="match status" value="1"/>
</dbReference>
<feature type="transmembrane region" description="Helical" evidence="6">
    <location>
        <begin position="35"/>
        <end position="64"/>
    </location>
</feature>
<comment type="subcellular location">
    <subcellularLocation>
        <location evidence="1">Membrane</location>
        <topology evidence="1">Multi-pass membrane protein</topology>
    </subcellularLocation>
</comment>
<evidence type="ECO:0000256" key="3">
    <source>
        <dbReference type="ARBA" id="ARBA00022692"/>
    </source>
</evidence>
<organism evidence="7 8">
    <name type="scientific">Diatraea saccharalis</name>
    <name type="common">sugarcane borer</name>
    <dbReference type="NCBI Taxonomy" id="40085"/>
    <lineage>
        <taxon>Eukaryota</taxon>
        <taxon>Metazoa</taxon>
        <taxon>Ecdysozoa</taxon>
        <taxon>Arthropoda</taxon>
        <taxon>Hexapoda</taxon>
        <taxon>Insecta</taxon>
        <taxon>Pterygota</taxon>
        <taxon>Neoptera</taxon>
        <taxon>Endopterygota</taxon>
        <taxon>Lepidoptera</taxon>
        <taxon>Glossata</taxon>
        <taxon>Ditrysia</taxon>
        <taxon>Pyraloidea</taxon>
        <taxon>Crambidae</taxon>
        <taxon>Crambinae</taxon>
        <taxon>Diatraea</taxon>
    </lineage>
</organism>
<dbReference type="PANTHER" id="PTHR10283:SF82">
    <property type="entry name" value="SOLUTE CARRIER FAMILY 13 MEMBER 2"/>
    <property type="match status" value="1"/>
</dbReference>
<feature type="transmembrane region" description="Helical" evidence="6">
    <location>
        <begin position="76"/>
        <end position="96"/>
    </location>
</feature>
<proteinExistence type="inferred from homology"/>
<name>A0A9N9QZ14_9NEOP</name>
<gene>
    <name evidence="7" type="ORF">DIATSA_LOCUS4198</name>
</gene>
<dbReference type="GO" id="GO:0015556">
    <property type="term" value="F:C4-dicarboxylate transmembrane transporter activity"/>
    <property type="evidence" value="ECO:0007669"/>
    <property type="project" value="UniProtKB-ARBA"/>
</dbReference>
<keyword evidence="4 6" id="KW-1133">Transmembrane helix</keyword>
<comment type="similarity">
    <text evidence="2">Belongs to the SLC13A/DASS transporter (TC 2.A.47) family. NADC subfamily.</text>
</comment>
<keyword evidence="8" id="KW-1185">Reference proteome</keyword>
<accession>A0A9N9QZ14</accession>
<reference evidence="7" key="1">
    <citation type="submission" date="2021-12" db="EMBL/GenBank/DDBJ databases">
        <authorList>
            <person name="King R."/>
        </authorList>
    </citation>
    <scope>NUCLEOTIDE SEQUENCE</scope>
</reference>
<dbReference type="Pfam" id="PF00939">
    <property type="entry name" value="Na_sulph_symp"/>
    <property type="match status" value="1"/>
</dbReference>
<keyword evidence="5 6" id="KW-0472">Membrane</keyword>
<protein>
    <submittedName>
        <fullName evidence="7">Uncharacterized protein</fullName>
    </submittedName>
</protein>
<sequence>MFSGGFALSEGAKVSGLNEKIGEALEFLGKWPNPAVIFVITIIVIFITNFASNVAVANVMVPIAMQIAKRVNVNPLWYCIVAGFSASFCFMMPVGTPGNLIAQSAANIPTPKMIKAGFGVTITTIILTWAFMTYYAPVIWALDTVPDWAS</sequence>
<evidence type="ECO:0000313" key="8">
    <source>
        <dbReference type="Proteomes" id="UP001153714"/>
    </source>
</evidence>
<reference evidence="7" key="2">
    <citation type="submission" date="2022-10" db="EMBL/GenBank/DDBJ databases">
        <authorList>
            <consortium name="ENA_rothamsted_submissions"/>
            <consortium name="culmorum"/>
            <person name="King R."/>
        </authorList>
    </citation>
    <scope>NUCLEOTIDE SEQUENCE</scope>
</reference>
<evidence type="ECO:0000256" key="6">
    <source>
        <dbReference type="SAM" id="Phobius"/>
    </source>
</evidence>
<dbReference type="AlphaFoldDB" id="A0A9N9QZ14"/>
<dbReference type="EMBL" id="OU893346">
    <property type="protein sequence ID" value="CAG9786229.1"/>
    <property type="molecule type" value="Genomic_DNA"/>
</dbReference>
<keyword evidence="3 6" id="KW-0812">Transmembrane</keyword>
<feature type="transmembrane region" description="Helical" evidence="6">
    <location>
        <begin position="116"/>
        <end position="142"/>
    </location>
</feature>
<dbReference type="Proteomes" id="UP001153714">
    <property type="component" value="Chromosome 15"/>
</dbReference>
<dbReference type="GO" id="GO:0005886">
    <property type="term" value="C:plasma membrane"/>
    <property type="evidence" value="ECO:0007669"/>
    <property type="project" value="TreeGrafter"/>
</dbReference>
<evidence type="ECO:0000256" key="5">
    <source>
        <dbReference type="ARBA" id="ARBA00023136"/>
    </source>
</evidence>
<dbReference type="OrthoDB" id="6493944at2759"/>
<evidence type="ECO:0000256" key="1">
    <source>
        <dbReference type="ARBA" id="ARBA00004141"/>
    </source>
</evidence>
<evidence type="ECO:0000256" key="2">
    <source>
        <dbReference type="ARBA" id="ARBA00006772"/>
    </source>
</evidence>
<evidence type="ECO:0000256" key="4">
    <source>
        <dbReference type="ARBA" id="ARBA00022989"/>
    </source>
</evidence>
<dbReference type="GO" id="GO:0005310">
    <property type="term" value="F:dicarboxylic acid transmembrane transporter activity"/>
    <property type="evidence" value="ECO:0007669"/>
    <property type="project" value="UniProtKB-ARBA"/>
</dbReference>